<name>A0A228HT75_9BURK</name>
<evidence type="ECO:0000313" key="2">
    <source>
        <dbReference type="Proteomes" id="UP000214600"/>
    </source>
</evidence>
<evidence type="ECO:0000313" key="1">
    <source>
        <dbReference type="EMBL" id="OXI33327.1"/>
    </source>
</evidence>
<dbReference type="AlphaFoldDB" id="A0A228HT75"/>
<organism evidence="1 2">
    <name type="scientific">Burkholderia aenigmatica</name>
    <dbReference type="NCBI Taxonomy" id="2015348"/>
    <lineage>
        <taxon>Bacteria</taxon>
        <taxon>Pseudomonadati</taxon>
        <taxon>Pseudomonadota</taxon>
        <taxon>Betaproteobacteria</taxon>
        <taxon>Burkholderiales</taxon>
        <taxon>Burkholderiaceae</taxon>
        <taxon>Burkholderia</taxon>
        <taxon>Burkholderia cepacia complex</taxon>
    </lineage>
</organism>
<reference evidence="2" key="1">
    <citation type="submission" date="2017-06" db="EMBL/GenBank/DDBJ databases">
        <authorList>
            <person name="LiPuma J."/>
            <person name="Spilker T."/>
        </authorList>
    </citation>
    <scope>NUCLEOTIDE SEQUENCE [LARGE SCALE GENOMIC DNA]</scope>
    <source>
        <strain evidence="2">AU17325</strain>
    </source>
</reference>
<dbReference type="EMBL" id="NKFA01000037">
    <property type="protein sequence ID" value="OXI33327.1"/>
    <property type="molecule type" value="Genomic_DNA"/>
</dbReference>
<comment type="caution">
    <text evidence="1">The sequence shown here is derived from an EMBL/GenBank/DDBJ whole genome shotgun (WGS) entry which is preliminary data.</text>
</comment>
<dbReference type="Proteomes" id="UP000214600">
    <property type="component" value="Unassembled WGS sequence"/>
</dbReference>
<gene>
    <name evidence="1" type="ORF">CFB84_39680</name>
</gene>
<protein>
    <submittedName>
        <fullName evidence="1">Uncharacterized protein</fullName>
    </submittedName>
</protein>
<reference evidence="1 2" key="2">
    <citation type="submission" date="2017-08" db="EMBL/GenBank/DDBJ databases">
        <title>WGS of novel Burkholderia cepaca complex species.</title>
        <authorList>
            <person name="Lipuma J."/>
            <person name="Spilker T."/>
        </authorList>
    </citation>
    <scope>NUCLEOTIDE SEQUENCE [LARGE SCALE GENOMIC DNA]</scope>
    <source>
        <strain evidence="1 2">AU17325</strain>
    </source>
</reference>
<proteinExistence type="predicted"/>
<accession>A0A228HT75</accession>
<sequence length="141" mass="15620">MTMKALEEQAWTYVAMSRDLIDTAAAAAAGWRDDAGAIAYARYLDPLESQRDASVSQLWQLDASATHAQQLLADVHDKLDQQQQAHFRLADDAYRLDVAERKWMHARELSNQHVDAAHASMTASDEAVARAAACLGRLKLI</sequence>